<dbReference type="RefSeq" id="XP_014661630.1">
    <property type="nucleotide sequence ID" value="XM_014806144.1"/>
</dbReference>
<dbReference type="GeneID" id="106804797"/>
<dbReference type="PANTHER" id="PTHR10334">
    <property type="entry name" value="CYSTEINE-RICH SECRETORY PROTEIN-RELATED"/>
    <property type="match status" value="1"/>
</dbReference>
<name>A0ABM1DNV9_PRICU</name>
<feature type="domain" description="SCP" evidence="1">
    <location>
        <begin position="1"/>
        <end position="99"/>
    </location>
</feature>
<evidence type="ECO:0000313" key="3">
    <source>
        <dbReference type="RefSeq" id="XP_014661630.1"/>
    </source>
</evidence>
<evidence type="ECO:0000313" key="2">
    <source>
        <dbReference type="Proteomes" id="UP000695022"/>
    </source>
</evidence>
<proteinExistence type="predicted"/>
<dbReference type="Gene3D" id="3.40.33.10">
    <property type="entry name" value="CAP"/>
    <property type="match status" value="1"/>
</dbReference>
<evidence type="ECO:0000259" key="1">
    <source>
        <dbReference type="SMART" id="SM00198"/>
    </source>
</evidence>
<dbReference type="Pfam" id="PF00188">
    <property type="entry name" value="CAP"/>
    <property type="match status" value="1"/>
</dbReference>
<organism evidence="2 3">
    <name type="scientific">Priapulus caudatus</name>
    <name type="common">Priapulid worm</name>
    <dbReference type="NCBI Taxonomy" id="37621"/>
    <lineage>
        <taxon>Eukaryota</taxon>
        <taxon>Metazoa</taxon>
        <taxon>Ecdysozoa</taxon>
        <taxon>Scalidophora</taxon>
        <taxon>Priapulida</taxon>
        <taxon>Priapulimorpha</taxon>
        <taxon>Priapulimorphida</taxon>
        <taxon>Priapulidae</taxon>
        <taxon>Priapulus</taxon>
    </lineage>
</organism>
<accession>A0ABM1DNV9</accession>
<reference evidence="3" key="1">
    <citation type="submission" date="2025-08" db="UniProtKB">
        <authorList>
            <consortium name="RefSeq"/>
        </authorList>
    </citation>
    <scope>IDENTIFICATION</scope>
</reference>
<dbReference type="Proteomes" id="UP000695022">
    <property type="component" value="Unplaced"/>
</dbReference>
<keyword evidence="2" id="KW-1185">Reference proteome</keyword>
<dbReference type="SMART" id="SM00198">
    <property type="entry name" value="SCP"/>
    <property type="match status" value="1"/>
</dbReference>
<protein>
    <submittedName>
        <fullName evidence="3">Golgi-associated plant pathogenesis-related protein 1-like</fullName>
    </submittedName>
</protein>
<dbReference type="SUPFAM" id="SSF55797">
    <property type="entry name" value="PR-1-like"/>
    <property type="match status" value="1"/>
</dbReference>
<dbReference type="InterPro" id="IPR001283">
    <property type="entry name" value="CRISP-related"/>
</dbReference>
<dbReference type="InterPro" id="IPR035940">
    <property type="entry name" value="CAP_sf"/>
</dbReference>
<dbReference type="InterPro" id="IPR014044">
    <property type="entry name" value="CAP_dom"/>
</dbReference>
<gene>
    <name evidence="3" type="primary">LOC106804797</name>
</gene>
<sequence length="116" mass="13130">MAPSNRLVIQSSNRRLGENITIFEQDGIEVSGESIGKQWYDECQNYNFDNPCWQKGTSNFTQIVWRGSTEVGVAMVRMKRSDTKAVAVAFFRPPGNTNFHGNYRDNVLPPQPCAEL</sequence>